<sequence length="352" mass="35853">MSLSRRSSASLLVLASLGLAACSGSSDATSAGSSAGSGASAAAEVRLGYFPNVTHAVPIVADKEGLFAKHLGGSTLKISTFNAGPAAMEALKSGAIDATYVGPGPATNAFINSQGEAIRIVSGAATGGAALVVDPSITSVAQLKGKKIATPQLGNTQDVALRFYLKEQGLTTDLQGGGDVNITPQENSQILDSFSQKLIAGAWVPEPYATRLVQAGGKVLVDEHSLWPGGKFPVTVLAVRPDFLTKHPDSVKALLEGQLDAEAFIASNATKAQSDVGAVIKAVSGKALDATVISAAWKNLEFTNDPVPSALAAGAEHAYAVGILKTKPNLDGLVDLTILNQVLTAAGKETVR</sequence>
<dbReference type="PROSITE" id="PS51257">
    <property type="entry name" value="PROKAR_LIPOPROTEIN"/>
    <property type="match status" value="1"/>
</dbReference>
<comment type="subcellular location">
    <subcellularLocation>
        <location evidence="2">Cell inner membrane</location>
    </subcellularLocation>
    <subcellularLocation>
        <location evidence="1">Periplasm</location>
    </subcellularLocation>
</comment>
<dbReference type="PANTHER" id="PTHR30024:SF47">
    <property type="entry name" value="TAURINE-BINDING PERIPLASMIC PROTEIN"/>
    <property type="match status" value="1"/>
</dbReference>
<dbReference type="SUPFAM" id="SSF53850">
    <property type="entry name" value="Periplasmic binding protein-like II"/>
    <property type="match status" value="1"/>
</dbReference>
<dbReference type="Proteomes" id="UP000035720">
    <property type="component" value="Unassembled WGS sequence"/>
</dbReference>
<dbReference type="Pfam" id="PF13379">
    <property type="entry name" value="NMT1_2"/>
    <property type="match status" value="1"/>
</dbReference>
<dbReference type="EMBL" id="CAJC01000159">
    <property type="protein sequence ID" value="CCI53780.1"/>
    <property type="molecule type" value="Genomic_DNA"/>
</dbReference>
<dbReference type="AlphaFoldDB" id="A0A077MD29"/>
<evidence type="ECO:0000256" key="9">
    <source>
        <dbReference type="SAM" id="SignalP"/>
    </source>
</evidence>
<dbReference type="CDD" id="cd13553">
    <property type="entry name" value="PBP2_NrtA_CpmA_like"/>
    <property type="match status" value="1"/>
</dbReference>
<comment type="similarity">
    <text evidence="3">Belongs to the bacterial solute-binding protein SsuA/TauA family.</text>
</comment>
<dbReference type="GO" id="GO:0042626">
    <property type="term" value="F:ATPase-coupled transmembrane transporter activity"/>
    <property type="evidence" value="ECO:0007669"/>
    <property type="project" value="InterPro"/>
</dbReference>
<reference evidence="10 11" key="1">
    <citation type="journal article" date="2013" name="ISME J.">
        <title>A metabolic model for members of the genus Tetrasphaera involved in enhanced biological phosphorus removal.</title>
        <authorList>
            <person name="Kristiansen R."/>
            <person name="Nguyen H.T.T."/>
            <person name="Saunders A.M."/>
            <person name="Nielsen J.L."/>
            <person name="Wimmer R."/>
            <person name="Le V.Q."/>
            <person name="McIlroy S.J."/>
            <person name="Petrovski S."/>
            <person name="Seviour R.J."/>
            <person name="Calteau A."/>
            <person name="Nielsen K.L."/>
            <person name="Nielsen P.H."/>
        </authorList>
    </citation>
    <scope>NUCLEOTIDE SEQUENCE [LARGE SCALE GENOMIC DNA]</scope>
    <source>
        <strain evidence="10 11">Ben 74</strain>
    </source>
</reference>
<evidence type="ECO:0000256" key="4">
    <source>
        <dbReference type="ARBA" id="ARBA00022448"/>
    </source>
</evidence>
<feature type="chain" id="PRO_5001721140" evidence="9">
    <location>
        <begin position="29"/>
        <end position="352"/>
    </location>
</feature>
<feature type="signal peptide" evidence="9">
    <location>
        <begin position="1"/>
        <end position="28"/>
    </location>
</feature>
<dbReference type="PANTHER" id="PTHR30024">
    <property type="entry name" value="ALIPHATIC SULFONATES-BINDING PROTEIN-RELATED"/>
    <property type="match status" value="1"/>
</dbReference>
<dbReference type="InterPro" id="IPR010067">
    <property type="entry name" value="ABC_SsuA_sub-bd"/>
</dbReference>
<evidence type="ECO:0000313" key="11">
    <source>
        <dbReference type="Proteomes" id="UP000035720"/>
    </source>
</evidence>
<keyword evidence="11" id="KW-1185">Reference proteome</keyword>
<dbReference type="InterPro" id="IPR044527">
    <property type="entry name" value="NrtA/CpmA_ABC-bd_dom"/>
</dbReference>
<dbReference type="STRING" id="1193518.BN13_480002"/>
<keyword evidence="7 9" id="KW-0732">Signal</keyword>
<keyword evidence="4" id="KW-0813">Transport</keyword>
<accession>A0A077MD29</accession>
<evidence type="ECO:0000256" key="1">
    <source>
        <dbReference type="ARBA" id="ARBA00004418"/>
    </source>
</evidence>
<dbReference type="OrthoDB" id="506341at2"/>
<dbReference type="Gene3D" id="3.40.190.10">
    <property type="entry name" value="Periplasmic binding protein-like II"/>
    <property type="match status" value="2"/>
</dbReference>
<organism evidence="10 11">
    <name type="scientific">Nostocoides jenkinsii Ben 74</name>
    <dbReference type="NCBI Taxonomy" id="1193518"/>
    <lineage>
        <taxon>Bacteria</taxon>
        <taxon>Bacillati</taxon>
        <taxon>Actinomycetota</taxon>
        <taxon>Actinomycetes</taxon>
        <taxon>Micrococcales</taxon>
        <taxon>Intrasporangiaceae</taxon>
        <taxon>Nostocoides</taxon>
    </lineage>
</organism>
<dbReference type="RefSeq" id="WP_048546164.1">
    <property type="nucleotide sequence ID" value="NZ_HF571038.1"/>
</dbReference>
<keyword evidence="8" id="KW-0472">Membrane</keyword>
<dbReference type="NCBIfam" id="TIGR01728">
    <property type="entry name" value="SsuA_fam"/>
    <property type="match status" value="1"/>
</dbReference>
<proteinExistence type="inferred from homology"/>
<gene>
    <name evidence="10" type="ORF">BN13_480002</name>
</gene>
<dbReference type="GO" id="GO:0042597">
    <property type="term" value="C:periplasmic space"/>
    <property type="evidence" value="ECO:0007669"/>
    <property type="project" value="UniProtKB-SubCell"/>
</dbReference>
<keyword evidence="6" id="KW-0997">Cell inner membrane</keyword>
<comment type="caution">
    <text evidence="10">The sequence shown here is derived from an EMBL/GenBank/DDBJ whole genome shotgun (WGS) entry which is preliminary data.</text>
</comment>
<evidence type="ECO:0000256" key="3">
    <source>
        <dbReference type="ARBA" id="ARBA00010742"/>
    </source>
</evidence>
<dbReference type="GO" id="GO:0005886">
    <property type="term" value="C:plasma membrane"/>
    <property type="evidence" value="ECO:0007669"/>
    <property type="project" value="UniProtKB-SubCell"/>
</dbReference>
<evidence type="ECO:0000256" key="7">
    <source>
        <dbReference type="ARBA" id="ARBA00022729"/>
    </source>
</evidence>
<evidence type="ECO:0000256" key="8">
    <source>
        <dbReference type="ARBA" id="ARBA00023136"/>
    </source>
</evidence>
<name>A0A077MD29_9MICO</name>
<evidence type="ECO:0000256" key="5">
    <source>
        <dbReference type="ARBA" id="ARBA00022475"/>
    </source>
</evidence>
<evidence type="ECO:0000313" key="10">
    <source>
        <dbReference type="EMBL" id="CCI53780.1"/>
    </source>
</evidence>
<evidence type="ECO:0000256" key="2">
    <source>
        <dbReference type="ARBA" id="ARBA00004533"/>
    </source>
</evidence>
<evidence type="ECO:0000256" key="6">
    <source>
        <dbReference type="ARBA" id="ARBA00022519"/>
    </source>
</evidence>
<keyword evidence="5" id="KW-1003">Cell membrane</keyword>
<protein>
    <submittedName>
        <fullName evidence="10">ABC transporter substrate-binding protein</fullName>
    </submittedName>
</protein>